<evidence type="ECO:0000256" key="1">
    <source>
        <dbReference type="ARBA" id="ARBA00022723"/>
    </source>
</evidence>
<dbReference type="EnsemblPlants" id="KQL09945">
    <property type="protein sequence ID" value="KQL09945"/>
    <property type="gene ID" value="SETIT_006378mg"/>
</dbReference>
<dbReference type="PRINTS" id="PR00196">
    <property type="entry name" value="ANNEXIN"/>
</dbReference>
<dbReference type="InterPro" id="IPR018252">
    <property type="entry name" value="Annexin_repeat_CS"/>
</dbReference>
<protein>
    <recommendedName>
        <fullName evidence="7">Annexin</fullName>
    </recommendedName>
</protein>
<dbReference type="PROSITE" id="PS51897">
    <property type="entry name" value="ANNEXIN_2"/>
    <property type="match status" value="4"/>
</dbReference>
<dbReference type="FunFam" id="1.10.220.10:FF:000001">
    <property type="entry name" value="Annexin"/>
    <property type="match status" value="1"/>
</dbReference>
<dbReference type="Gene3D" id="1.10.220.10">
    <property type="entry name" value="Annexin"/>
    <property type="match status" value="4"/>
</dbReference>
<comment type="similarity">
    <text evidence="7">Belongs to the annexin family.</text>
</comment>
<proteinExistence type="inferred from homology"/>
<dbReference type="InterPro" id="IPR009118">
    <property type="entry name" value="AnnexinD_plant"/>
</dbReference>
<comment type="domain">
    <text evidence="7">A pair of annexin repeats may form one binding site for calcium and phospholipid.</text>
</comment>
<feature type="binding site" evidence="6">
    <location>
        <position position="453"/>
    </location>
    <ligand>
        <name>Ca(2+)</name>
        <dbReference type="ChEBI" id="CHEBI:29108"/>
        <label>1</label>
    </ligand>
</feature>
<feature type="binding site" evidence="6">
    <location>
        <position position="448"/>
    </location>
    <ligand>
        <name>Ca(2+)</name>
        <dbReference type="ChEBI" id="CHEBI:29108"/>
        <label>1</label>
    </ligand>
</feature>
<feature type="binding site" evidence="6">
    <location>
        <position position="407"/>
    </location>
    <ligand>
        <name>Ca(2+)</name>
        <dbReference type="ChEBI" id="CHEBI:29108"/>
        <label>1</label>
    </ligand>
</feature>
<dbReference type="GO" id="GO:0009414">
    <property type="term" value="P:response to water deprivation"/>
    <property type="evidence" value="ECO:0000318"/>
    <property type="project" value="GO_Central"/>
</dbReference>
<feature type="binding site" evidence="6">
    <location>
        <position position="177"/>
    </location>
    <ligand>
        <name>Ca(2+)</name>
        <dbReference type="ChEBI" id="CHEBI:29108"/>
        <label>1</label>
    </ligand>
</feature>
<evidence type="ECO:0000313" key="8">
    <source>
        <dbReference type="EnsemblPlants" id="KQL09945"/>
    </source>
</evidence>
<dbReference type="GO" id="GO:0005737">
    <property type="term" value="C:cytoplasm"/>
    <property type="evidence" value="ECO:0000318"/>
    <property type="project" value="GO_Central"/>
</dbReference>
<evidence type="ECO:0000256" key="6">
    <source>
        <dbReference type="PIRSR" id="PIRSR609118-1"/>
    </source>
</evidence>
<dbReference type="AlphaFoldDB" id="K3XWS0"/>
<keyword evidence="4 7" id="KW-0041">Annexin</keyword>
<evidence type="ECO:0000256" key="5">
    <source>
        <dbReference type="ARBA" id="ARBA00023302"/>
    </source>
</evidence>
<keyword evidence="1 6" id="KW-0479">Metal-binding</keyword>
<dbReference type="GO" id="GO:0009651">
    <property type="term" value="P:response to salt stress"/>
    <property type="evidence" value="ECO:0000318"/>
    <property type="project" value="GO_Central"/>
</dbReference>
<feature type="binding site" evidence="6">
    <location>
        <position position="175"/>
    </location>
    <ligand>
        <name>Ca(2+)</name>
        <dbReference type="ChEBI" id="CHEBI:29108"/>
        <label>1</label>
    </ligand>
</feature>
<dbReference type="HOGENOM" id="CLU_025300_0_1_1"/>
<reference evidence="8" key="2">
    <citation type="submission" date="2018-08" db="UniProtKB">
        <authorList>
            <consortium name="EnsemblPlants"/>
        </authorList>
    </citation>
    <scope>IDENTIFICATION</scope>
    <source>
        <strain evidence="8">Yugu1</strain>
    </source>
</reference>
<evidence type="ECO:0000313" key="9">
    <source>
        <dbReference type="Proteomes" id="UP000004995"/>
    </source>
</evidence>
<dbReference type="PANTHER" id="PTHR10502:SF235">
    <property type="entry name" value="ANNEXIN"/>
    <property type="match status" value="1"/>
</dbReference>
<dbReference type="InParanoid" id="K3XWS0"/>
<dbReference type="GO" id="GO:0009408">
    <property type="term" value="P:response to heat"/>
    <property type="evidence" value="ECO:0000318"/>
    <property type="project" value="GO_Central"/>
</dbReference>
<dbReference type="PROSITE" id="PS00223">
    <property type="entry name" value="ANNEXIN_1"/>
    <property type="match status" value="1"/>
</dbReference>
<dbReference type="GO" id="GO:0001786">
    <property type="term" value="F:phosphatidylserine binding"/>
    <property type="evidence" value="ECO:0000318"/>
    <property type="project" value="GO_Central"/>
</dbReference>
<organism evidence="8 9">
    <name type="scientific">Setaria italica</name>
    <name type="common">Foxtail millet</name>
    <name type="synonym">Panicum italicum</name>
    <dbReference type="NCBI Taxonomy" id="4555"/>
    <lineage>
        <taxon>Eukaryota</taxon>
        <taxon>Viridiplantae</taxon>
        <taxon>Streptophyta</taxon>
        <taxon>Embryophyta</taxon>
        <taxon>Tracheophyta</taxon>
        <taxon>Spermatophyta</taxon>
        <taxon>Magnoliopsida</taxon>
        <taxon>Liliopsida</taxon>
        <taxon>Poales</taxon>
        <taxon>Poaceae</taxon>
        <taxon>PACMAD clade</taxon>
        <taxon>Panicoideae</taxon>
        <taxon>Panicodae</taxon>
        <taxon>Paniceae</taxon>
        <taxon>Cenchrinae</taxon>
        <taxon>Setaria</taxon>
    </lineage>
</organism>
<dbReference type="InterPro" id="IPR018502">
    <property type="entry name" value="Annexin_repeat"/>
</dbReference>
<dbReference type="OMA" id="ASNWVIM"/>
<dbReference type="Gramene" id="KQL09945">
    <property type="protein sequence ID" value="KQL09945"/>
    <property type="gene ID" value="SETIT_006378mg"/>
</dbReference>
<evidence type="ECO:0000256" key="4">
    <source>
        <dbReference type="ARBA" id="ARBA00023216"/>
    </source>
</evidence>
<sequence>MGWDGSGTSRARVGASGSGSLLRVPRRLAGCHAARWRGRGKCGVGSRLVARPTVVWRRVRGWTDSRPIQVFLSRNGPSNTAEWGGETVRVTAIIVAAGYLYPLPVSTPIPCISAHFYTTPLLPLPGRAFHSTSTGPLSRDPASHPQPPPMATLKVPATVPAVADDCEQLRKAFQGWGTNEALIISILGHRDAAQRRAIRRAYAETYGEELLRSITDEISGDFERAVILWTLDPAERDAVLANEAARKWQPGNRVLVEIACTRGSAQLFAVRQAYHERFKRSLEEDIAAHVTGDFRKLLVPLVSAYRYDGPEVNTRLAHSEAKMLHEKIHHKAYSDDEIIRILTTRSKAQLLATFNYYNDAFGHPINKDLKADPKDEYLKTLRAIIRCLTCPDRYFEKVVRQAIAGLGTDESSLTRVITTRAEVDLKHIKEAYQKRNSVPLERAVAGDTSGDYESMLLALLGQE</sequence>
<keyword evidence="2 7" id="KW-0677">Repeat</keyword>
<dbReference type="PRINTS" id="PR01814">
    <property type="entry name" value="ANNEXINPLANT"/>
</dbReference>
<dbReference type="InterPro" id="IPR001464">
    <property type="entry name" value="Annexin"/>
</dbReference>
<feature type="binding site" evidence="6">
    <location>
        <position position="217"/>
    </location>
    <ligand>
        <name>Ca(2+)</name>
        <dbReference type="ChEBI" id="CHEBI:29108"/>
        <label>1</label>
    </ligand>
</feature>
<dbReference type="Pfam" id="PF00191">
    <property type="entry name" value="Annexin"/>
    <property type="match status" value="4"/>
</dbReference>
<feature type="binding site" evidence="6">
    <location>
        <position position="445"/>
    </location>
    <ligand>
        <name>Ca(2+)</name>
        <dbReference type="ChEBI" id="CHEBI:29108"/>
        <label>1</label>
    </ligand>
</feature>
<dbReference type="SMART" id="SM00335">
    <property type="entry name" value="ANX"/>
    <property type="match status" value="4"/>
</dbReference>
<feature type="binding site" evidence="6">
    <location>
        <position position="403"/>
    </location>
    <ligand>
        <name>Ca(2+)</name>
        <dbReference type="ChEBI" id="CHEBI:29108"/>
        <label>1</label>
    </ligand>
</feature>
<dbReference type="FunCoup" id="K3XWS0">
    <property type="interactions" value="38"/>
</dbReference>
<dbReference type="GO" id="GO:0009409">
    <property type="term" value="P:response to cold"/>
    <property type="evidence" value="ECO:0000318"/>
    <property type="project" value="GO_Central"/>
</dbReference>
<keyword evidence="3 6" id="KW-0106">Calcium</keyword>
<feature type="binding site" evidence="6">
    <location>
        <position position="447"/>
    </location>
    <ligand>
        <name>Ca(2+)</name>
        <dbReference type="ChEBI" id="CHEBI:29108"/>
        <label>1</label>
    </ligand>
</feature>
<evidence type="ECO:0000256" key="3">
    <source>
        <dbReference type="ARBA" id="ARBA00022837"/>
    </source>
</evidence>
<evidence type="ECO:0000256" key="2">
    <source>
        <dbReference type="ARBA" id="ARBA00022737"/>
    </source>
</evidence>
<dbReference type="FunFam" id="1.10.220.10:FF:000008">
    <property type="entry name" value="Annexin"/>
    <property type="match status" value="1"/>
</dbReference>
<accession>K3XWS0</accession>
<dbReference type="SUPFAM" id="SSF47874">
    <property type="entry name" value="Annexin"/>
    <property type="match status" value="1"/>
</dbReference>
<dbReference type="eggNOG" id="KOG0819">
    <property type="taxonomic scope" value="Eukaryota"/>
</dbReference>
<dbReference type="GO" id="GO:0005544">
    <property type="term" value="F:calcium-dependent phospholipid binding"/>
    <property type="evidence" value="ECO:0000318"/>
    <property type="project" value="GO_Central"/>
</dbReference>
<keyword evidence="5 7" id="KW-0111">Calcium/phospholipid-binding</keyword>
<dbReference type="Proteomes" id="UP000004995">
    <property type="component" value="Unassembled WGS sequence"/>
</dbReference>
<feature type="binding site" evidence="6">
    <location>
        <position position="173"/>
    </location>
    <ligand>
        <name>Ca(2+)</name>
        <dbReference type="ChEBI" id="CHEBI:29108"/>
        <label>1</label>
    </ligand>
</feature>
<reference evidence="9" key="1">
    <citation type="journal article" date="2012" name="Nat. Biotechnol.">
        <title>Reference genome sequence of the model plant Setaria.</title>
        <authorList>
            <person name="Bennetzen J.L."/>
            <person name="Schmutz J."/>
            <person name="Wang H."/>
            <person name="Percifield R."/>
            <person name="Hawkins J."/>
            <person name="Pontaroli A.C."/>
            <person name="Estep M."/>
            <person name="Feng L."/>
            <person name="Vaughn J.N."/>
            <person name="Grimwood J."/>
            <person name="Jenkins J."/>
            <person name="Barry K."/>
            <person name="Lindquist E."/>
            <person name="Hellsten U."/>
            <person name="Deshpande S."/>
            <person name="Wang X."/>
            <person name="Wu X."/>
            <person name="Mitros T."/>
            <person name="Triplett J."/>
            <person name="Yang X."/>
            <person name="Ye C.Y."/>
            <person name="Mauro-Herrera M."/>
            <person name="Wang L."/>
            <person name="Li P."/>
            <person name="Sharma M."/>
            <person name="Sharma R."/>
            <person name="Ronald P.C."/>
            <person name="Panaud O."/>
            <person name="Kellogg E.A."/>
            <person name="Brutnell T.P."/>
            <person name="Doust A.N."/>
            <person name="Tuskan G.A."/>
            <person name="Rokhsar D."/>
            <person name="Devos K.M."/>
        </authorList>
    </citation>
    <scope>NUCLEOTIDE SEQUENCE [LARGE SCALE GENOMIC DNA]</scope>
    <source>
        <strain evidence="9">cv. Yugu1</strain>
    </source>
</reference>
<evidence type="ECO:0000256" key="7">
    <source>
        <dbReference type="RuleBase" id="RU003540"/>
    </source>
</evidence>
<dbReference type="FunFam" id="1.10.220.10:FF:000006">
    <property type="entry name" value="Annexin"/>
    <property type="match status" value="1"/>
</dbReference>
<dbReference type="EMBL" id="AGNK02002296">
    <property type="status" value="NOT_ANNOTATED_CDS"/>
    <property type="molecule type" value="Genomic_DNA"/>
</dbReference>
<dbReference type="FunFam" id="1.10.220.10:FF:000009">
    <property type="entry name" value="Annexin"/>
    <property type="match status" value="1"/>
</dbReference>
<dbReference type="GO" id="GO:0005509">
    <property type="term" value="F:calcium ion binding"/>
    <property type="evidence" value="ECO:0007669"/>
    <property type="project" value="InterPro"/>
</dbReference>
<dbReference type="STRING" id="4555.K3XWS0"/>
<dbReference type="InterPro" id="IPR037104">
    <property type="entry name" value="Annexin_sf"/>
</dbReference>
<dbReference type="GO" id="GO:0005886">
    <property type="term" value="C:plasma membrane"/>
    <property type="evidence" value="ECO:0000318"/>
    <property type="project" value="GO_Central"/>
</dbReference>
<keyword evidence="9" id="KW-1185">Reference proteome</keyword>
<dbReference type="PANTHER" id="PTHR10502">
    <property type="entry name" value="ANNEXIN"/>
    <property type="match status" value="1"/>
</dbReference>
<name>K3XWS0_SETIT</name>